<sequence length="329" mass="38030">MGYTTSFRSYNGKTVIGYSVNKKLEKGFNLNEDLANFYEAINKELDSLKITNEGISQNSRSVNINAKLHLMALNLYTLHGIAHLVHVAWPIAQYILWKIDCDPNLMALPQFSKKWKLRDGKNWLQSSLMEVRDSKMFPSKNSQDLIDLLTFENNIGNDGASSSIGQEIHANENLEEKENQPSFYTDIWFWFYFNLKEDEHDQMIKNQIIQDPTLNCEDNENVCSENSSKSPFKSIANNLFNKISFGGLKKDFSKYQKIPKIIEGKDEIKFKSETDNENIIKNKKGKDPIKYDNILTIEECGPWLAIMWFSFKVVVFGLGWMLLALQYFP</sequence>
<evidence type="ECO:0000313" key="2">
    <source>
        <dbReference type="EMBL" id="CAD2168761.1"/>
    </source>
</evidence>
<accession>A0A6V7V3M6</accession>
<evidence type="ECO:0000256" key="1">
    <source>
        <dbReference type="SAM" id="Phobius"/>
    </source>
</evidence>
<dbReference type="AlphaFoldDB" id="A0A6V7V3M6"/>
<evidence type="ECO:0000313" key="3">
    <source>
        <dbReference type="Proteomes" id="UP000580250"/>
    </source>
</evidence>
<dbReference type="EMBL" id="CAJEWN010000145">
    <property type="protein sequence ID" value="CAD2168761.1"/>
    <property type="molecule type" value="Genomic_DNA"/>
</dbReference>
<gene>
    <name evidence="2" type="ORF">MENT_LOCUS20124</name>
</gene>
<keyword evidence="1" id="KW-0472">Membrane</keyword>
<comment type="caution">
    <text evidence="2">The sequence shown here is derived from an EMBL/GenBank/DDBJ whole genome shotgun (WGS) entry which is preliminary data.</text>
</comment>
<name>A0A6V7V3M6_MELEN</name>
<keyword evidence="1" id="KW-1133">Transmembrane helix</keyword>
<protein>
    <submittedName>
        <fullName evidence="2">Uncharacterized protein</fullName>
    </submittedName>
</protein>
<feature type="transmembrane region" description="Helical" evidence="1">
    <location>
        <begin position="303"/>
        <end position="325"/>
    </location>
</feature>
<dbReference type="OrthoDB" id="10670338at2759"/>
<proteinExistence type="predicted"/>
<dbReference type="Proteomes" id="UP000580250">
    <property type="component" value="Unassembled WGS sequence"/>
</dbReference>
<keyword evidence="1" id="KW-0812">Transmembrane</keyword>
<organism evidence="2 3">
    <name type="scientific">Meloidogyne enterolobii</name>
    <name type="common">Root-knot nematode worm</name>
    <name type="synonym">Meloidogyne mayaguensis</name>
    <dbReference type="NCBI Taxonomy" id="390850"/>
    <lineage>
        <taxon>Eukaryota</taxon>
        <taxon>Metazoa</taxon>
        <taxon>Ecdysozoa</taxon>
        <taxon>Nematoda</taxon>
        <taxon>Chromadorea</taxon>
        <taxon>Rhabditida</taxon>
        <taxon>Tylenchina</taxon>
        <taxon>Tylenchomorpha</taxon>
        <taxon>Tylenchoidea</taxon>
        <taxon>Meloidogynidae</taxon>
        <taxon>Meloidogyninae</taxon>
        <taxon>Meloidogyne</taxon>
    </lineage>
</organism>
<reference evidence="2 3" key="1">
    <citation type="submission" date="2020-08" db="EMBL/GenBank/DDBJ databases">
        <authorList>
            <person name="Koutsovoulos G."/>
            <person name="Danchin GJ E."/>
        </authorList>
    </citation>
    <scope>NUCLEOTIDE SEQUENCE [LARGE SCALE GENOMIC DNA]</scope>
</reference>